<evidence type="ECO:0000256" key="1">
    <source>
        <dbReference type="ARBA" id="ARBA00003973"/>
    </source>
</evidence>
<evidence type="ECO:0000256" key="9">
    <source>
        <dbReference type="ARBA" id="ARBA00022516"/>
    </source>
</evidence>
<dbReference type="GO" id="GO:0008444">
    <property type="term" value="F:CDP-diacylglycerol-glycerol-3-phosphate 3-phosphatidyltransferase activity"/>
    <property type="evidence" value="ECO:0007669"/>
    <property type="project" value="UniProtKB-UniRule"/>
</dbReference>
<evidence type="ECO:0000256" key="5">
    <source>
        <dbReference type="ARBA" id="ARBA00010441"/>
    </source>
</evidence>
<evidence type="ECO:0000256" key="6">
    <source>
        <dbReference type="ARBA" id="ARBA00013170"/>
    </source>
</evidence>
<keyword evidence="14 20" id="KW-0472">Membrane</keyword>
<keyword evidence="13" id="KW-0443">Lipid metabolism</keyword>
<keyword evidence="16" id="KW-1208">Phospholipid metabolism</keyword>
<reference evidence="21 22" key="2">
    <citation type="journal article" date="2010" name="Stand. Genomic Sci.">
        <title>Complete genome sequence of Syntrophothermus lipocalidus type strain (TGB-C1).</title>
        <authorList>
            <person name="Djao O.D."/>
            <person name="Zhang X."/>
            <person name="Lucas S."/>
            <person name="Lapidus A."/>
            <person name="Del Rio T.G."/>
            <person name="Nolan M."/>
            <person name="Tice H."/>
            <person name="Cheng J.F."/>
            <person name="Han C."/>
            <person name="Tapia R."/>
            <person name="Goodwin L."/>
            <person name="Pitluck S."/>
            <person name="Liolios K."/>
            <person name="Ivanova N."/>
            <person name="Mavromatis K."/>
            <person name="Mikhailova N."/>
            <person name="Ovchinnikova G."/>
            <person name="Pati A."/>
            <person name="Brambilla E."/>
            <person name="Chen A."/>
            <person name="Palaniappan K."/>
            <person name="Land M."/>
            <person name="Hauser L."/>
            <person name="Chang Y.J."/>
            <person name="Jeffries C.D."/>
            <person name="Rohde M."/>
            <person name="Sikorski J."/>
            <person name="Spring S."/>
            <person name="Goker M."/>
            <person name="Detter J.C."/>
            <person name="Woyke T."/>
            <person name="Bristow J."/>
            <person name="Eisen J.A."/>
            <person name="Markowitz V."/>
            <person name="Hugenholtz P."/>
            <person name="Kyrpides N.C."/>
            <person name="Klenk H.P."/>
        </authorList>
    </citation>
    <scope>NUCLEOTIDE SEQUENCE [LARGE SCALE GENOMIC DNA]</scope>
    <source>
        <strain evidence="22">DSM 12680 / TGB-C1</strain>
    </source>
</reference>
<evidence type="ECO:0000256" key="7">
    <source>
        <dbReference type="ARBA" id="ARBA00014944"/>
    </source>
</evidence>
<evidence type="ECO:0000256" key="10">
    <source>
        <dbReference type="ARBA" id="ARBA00022679"/>
    </source>
</evidence>
<dbReference type="GO" id="GO:0006655">
    <property type="term" value="P:phosphatidylglycerol biosynthetic process"/>
    <property type="evidence" value="ECO:0007669"/>
    <property type="project" value="UniProtKB-UniPathway"/>
</dbReference>
<accession>D7CM87</accession>
<evidence type="ECO:0000313" key="21">
    <source>
        <dbReference type="EMBL" id="ADI01822.1"/>
    </source>
</evidence>
<comment type="pathway">
    <text evidence="3">Phospholipid metabolism; phosphatidylglycerol biosynthesis; phosphatidylglycerol from CDP-diacylglycerol: step 1/2.</text>
</comment>
<dbReference type="PROSITE" id="PS00379">
    <property type="entry name" value="CDP_ALCOHOL_P_TRANSF"/>
    <property type="match status" value="1"/>
</dbReference>
<dbReference type="GO" id="GO:0005886">
    <property type="term" value="C:plasma membrane"/>
    <property type="evidence" value="ECO:0007669"/>
    <property type="project" value="UniProtKB-SubCell"/>
</dbReference>
<dbReference type="InterPro" id="IPR000462">
    <property type="entry name" value="CDP-OH_P_trans"/>
</dbReference>
<evidence type="ECO:0000256" key="18">
    <source>
        <dbReference type="NCBIfam" id="TIGR00560"/>
    </source>
</evidence>
<protein>
    <recommendedName>
        <fullName evidence="7 18">CDP-diacylglycerol--glycerol-3-phosphate 3-phosphatidyltransferase</fullName>
        <ecNumber evidence="6 18">2.7.8.5</ecNumber>
    </recommendedName>
</protein>
<evidence type="ECO:0000256" key="19">
    <source>
        <dbReference type="RuleBase" id="RU003750"/>
    </source>
</evidence>
<comment type="pathway">
    <text evidence="4">Lipid metabolism.</text>
</comment>
<dbReference type="eggNOG" id="COG0558">
    <property type="taxonomic scope" value="Bacteria"/>
</dbReference>
<dbReference type="EMBL" id="CP002048">
    <property type="protein sequence ID" value="ADI01822.1"/>
    <property type="molecule type" value="Genomic_DNA"/>
</dbReference>
<evidence type="ECO:0000256" key="11">
    <source>
        <dbReference type="ARBA" id="ARBA00022692"/>
    </source>
</evidence>
<dbReference type="FunFam" id="1.20.120.1760:FF:000004">
    <property type="entry name" value="CDP-diacylglycerol--glycerol-3-phosphate 3-phosphatidyltransferase"/>
    <property type="match status" value="1"/>
</dbReference>
<keyword evidence="10 19" id="KW-0808">Transferase</keyword>
<evidence type="ECO:0000313" key="22">
    <source>
        <dbReference type="Proteomes" id="UP000000378"/>
    </source>
</evidence>
<dbReference type="PANTHER" id="PTHR14269:SF62">
    <property type="entry name" value="CDP-DIACYLGLYCEROL--GLYCEROL-3-PHOSPHATE 3-PHOSPHATIDYLTRANSFERASE 1, CHLOROPLASTIC"/>
    <property type="match status" value="1"/>
</dbReference>
<proteinExistence type="inferred from homology"/>
<evidence type="ECO:0000256" key="15">
    <source>
        <dbReference type="ARBA" id="ARBA00023209"/>
    </source>
</evidence>
<evidence type="ECO:0000256" key="20">
    <source>
        <dbReference type="SAM" id="Phobius"/>
    </source>
</evidence>
<organism evidence="21 22">
    <name type="scientific">Syntrophothermus lipocalidus (strain DSM 12680 / TGB-C1)</name>
    <dbReference type="NCBI Taxonomy" id="643648"/>
    <lineage>
        <taxon>Bacteria</taxon>
        <taxon>Bacillati</taxon>
        <taxon>Bacillota</taxon>
        <taxon>Clostridia</taxon>
        <taxon>Eubacteriales</taxon>
        <taxon>Syntrophomonadaceae</taxon>
        <taxon>Syntrophothermus</taxon>
    </lineage>
</organism>
<dbReference type="InterPro" id="IPR043130">
    <property type="entry name" value="CDP-OH_PTrfase_TM_dom"/>
</dbReference>
<keyword evidence="11 20" id="KW-0812">Transmembrane</keyword>
<feature type="transmembrane region" description="Helical" evidence="20">
    <location>
        <begin position="170"/>
        <end position="188"/>
    </location>
</feature>
<evidence type="ECO:0000256" key="4">
    <source>
        <dbReference type="ARBA" id="ARBA00005189"/>
    </source>
</evidence>
<comment type="catalytic activity">
    <reaction evidence="17">
        <text>a CDP-1,2-diacyl-sn-glycerol + sn-glycerol 3-phosphate = a 1,2-diacyl-sn-glycero-3-phospho-(1'-sn-glycero-3'-phosphate) + CMP + H(+)</text>
        <dbReference type="Rhea" id="RHEA:12593"/>
        <dbReference type="ChEBI" id="CHEBI:15378"/>
        <dbReference type="ChEBI" id="CHEBI:57597"/>
        <dbReference type="ChEBI" id="CHEBI:58332"/>
        <dbReference type="ChEBI" id="CHEBI:60110"/>
        <dbReference type="ChEBI" id="CHEBI:60377"/>
        <dbReference type="EC" id="2.7.8.5"/>
    </reaction>
</comment>
<evidence type="ECO:0000256" key="2">
    <source>
        <dbReference type="ARBA" id="ARBA00004651"/>
    </source>
</evidence>
<comment type="subcellular location">
    <subcellularLocation>
        <location evidence="2">Cell membrane</location>
        <topology evidence="2">Multi-pass membrane protein</topology>
    </subcellularLocation>
</comment>
<keyword evidence="12 20" id="KW-1133">Transmembrane helix</keyword>
<dbReference type="AlphaFoldDB" id="D7CM87"/>
<evidence type="ECO:0000256" key="17">
    <source>
        <dbReference type="ARBA" id="ARBA00048586"/>
    </source>
</evidence>
<evidence type="ECO:0000256" key="16">
    <source>
        <dbReference type="ARBA" id="ARBA00023264"/>
    </source>
</evidence>
<feature type="transmembrane region" description="Helical" evidence="20">
    <location>
        <begin position="21"/>
        <end position="40"/>
    </location>
</feature>
<dbReference type="Pfam" id="PF01066">
    <property type="entry name" value="CDP-OH_P_transf"/>
    <property type="match status" value="1"/>
</dbReference>
<name>D7CM87_SYNLT</name>
<keyword evidence="22" id="KW-1185">Reference proteome</keyword>
<dbReference type="PIRSF" id="PIRSF000847">
    <property type="entry name" value="Phos_ph_gly_syn"/>
    <property type="match status" value="1"/>
</dbReference>
<keyword evidence="15" id="KW-0594">Phospholipid biosynthesis</keyword>
<evidence type="ECO:0000256" key="14">
    <source>
        <dbReference type="ARBA" id="ARBA00023136"/>
    </source>
</evidence>
<dbReference type="InterPro" id="IPR004570">
    <property type="entry name" value="Phosphatidylglycerol_P_synth"/>
</dbReference>
<evidence type="ECO:0000256" key="3">
    <source>
        <dbReference type="ARBA" id="ARBA00005042"/>
    </source>
</evidence>
<evidence type="ECO:0000256" key="13">
    <source>
        <dbReference type="ARBA" id="ARBA00023098"/>
    </source>
</evidence>
<dbReference type="NCBIfam" id="TIGR00560">
    <property type="entry name" value="pgsA"/>
    <property type="match status" value="1"/>
</dbReference>
<evidence type="ECO:0000256" key="8">
    <source>
        <dbReference type="ARBA" id="ARBA00022475"/>
    </source>
</evidence>
<dbReference type="OrthoDB" id="9796672at2"/>
<dbReference type="PANTHER" id="PTHR14269">
    <property type="entry name" value="CDP-DIACYLGLYCEROL--GLYCEROL-3-PHOSPHATE 3-PHOSPHATIDYLTRANSFERASE-RELATED"/>
    <property type="match status" value="1"/>
</dbReference>
<sequence length="191" mass="21029">MSNRKSRVQASVGPSASPFNLPNVLTVFRIFLVPVFMFFLLTRIQYGNYLAAGVFVMAAVTDSLDGYIARRRKQVTKLGIILDPLADKLLITSALISLVQLGQVAAWVAVVILGREFAVTGLRAVKAEEGVIIPAGSLGKLKTIAQIVAVILVILEDFYRSLLTWPIGDWAMYLAVVLTVASGLQYFWRWK</sequence>
<dbReference type="InterPro" id="IPR048254">
    <property type="entry name" value="CDP_ALCOHOL_P_TRANSF_CS"/>
</dbReference>
<dbReference type="STRING" id="643648.Slip_1043"/>
<keyword evidence="8" id="KW-1003">Cell membrane</keyword>
<dbReference type="UniPathway" id="UPA00084">
    <property type="reaction ID" value="UER00503"/>
</dbReference>
<dbReference type="Gene3D" id="1.20.120.1760">
    <property type="match status" value="1"/>
</dbReference>
<comment type="similarity">
    <text evidence="5 19">Belongs to the CDP-alcohol phosphatidyltransferase class-I family.</text>
</comment>
<feature type="transmembrane region" description="Helical" evidence="20">
    <location>
        <begin position="89"/>
        <end position="113"/>
    </location>
</feature>
<dbReference type="Proteomes" id="UP000000378">
    <property type="component" value="Chromosome"/>
</dbReference>
<reference evidence="22" key="1">
    <citation type="journal article" date="2010" name="Stand. Genomic Sci.">
        <title>Complete genome sequence of Syntrophothermus lipocalidus type strain (TGB-C1T).</title>
        <authorList>
            <consortium name="US DOE Joint Genome Institute (JGI-PGF)"/>
            <person name="Djao O."/>
            <person name="Zhang X."/>
            <person name="Lucas S."/>
            <person name="Lapidus A."/>
            <person name="Glavina Del Rio T."/>
            <person name="Nolan M."/>
            <person name="Tice H."/>
            <person name="Cheng J."/>
            <person name="Han C."/>
            <person name="Tapia R."/>
            <person name="Goodwin L."/>
            <person name="Pitluck S."/>
            <person name="Liolios K."/>
            <person name="Ivanova N."/>
            <person name="Mavromatis K."/>
            <person name="Mikhailova N."/>
            <person name="Ovchinnikova G."/>
            <person name="Pati A."/>
            <person name="Brambilla E."/>
            <person name="Chen A."/>
            <person name="Palaniappan K."/>
            <person name="Land M."/>
            <person name="Hauser L."/>
            <person name="Chang Y."/>
            <person name="Jeffries C."/>
            <person name="Rohde M."/>
            <person name="Sikorski J."/>
            <person name="Spring S."/>
            <person name="Goker M."/>
            <person name="Detter J."/>
            <person name="Woyke T."/>
            <person name="Bristow J."/>
            <person name="Eisen J."/>
            <person name="Markowitz V."/>
            <person name="Hugenholtz P."/>
            <person name="Kyrpides N."/>
            <person name="Klenk H."/>
        </authorList>
    </citation>
    <scope>NUCLEOTIDE SEQUENCE [LARGE SCALE GENOMIC DNA]</scope>
    <source>
        <strain evidence="22">DSM 12680 / TGB-C1</strain>
    </source>
</reference>
<keyword evidence="9" id="KW-0444">Lipid biosynthesis</keyword>
<dbReference type="HOGENOM" id="CLU_051314_2_3_9"/>
<dbReference type="InterPro" id="IPR050324">
    <property type="entry name" value="CDP-alcohol_PTase-I"/>
</dbReference>
<dbReference type="EC" id="2.7.8.5" evidence="6 18"/>
<gene>
    <name evidence="21" type="ordered locus">Slip_1043</name>
</gene>
<dbReference type="KEGG" id="slp:Slip_1043"/>
<dbReference type="RefSeq" id="WP_013175224.1">
    <property type="nucleotide sequence ID" value="NC_014220.1"/>
</dbReference>
<evidence type="ECO:0000256" key="12">
    <source>
        <dbReference type="ARBA" id="ARBA00022989"/>
    </source>
</evidence>
<comment type="function">
    <text evidence="1">This protein catalyzes the committed step to the synthesis of the acidic phospholipids.</text>
</comment>